<evidence type="ECO:0000256" key="1">
    <source>
        <dbReference type="SAM" id="Phobius"/>
    </source>
</evidence>
<evidence type="ECO:0000313" key="3">
    <source>
        <dbReference type="EMBL" id="VCU08646.1"/>
    </source>
</evidence>
<organism evidence="3 4">
    <name type="scientific">Rhodoplanes serenus</name>
    <dbReference type="NCBI Taxonomy" id="200615"/>
    <lineage>
        <taxon>Bacteria</taxon>
        <taxon>Pseudomonadati</taxon>
        <taxon>Pseudomonadota</taxon>
        <taxon>Alphaproteobacteria</taxon>
        <taxon>Hyphomicrobiales</taxon>
        <taxon>Nitrobacteraceae</taxon>
        <taxon>Rhodoplanes</taxon>
    </lineage>
</organism>
<accession>A0A327K172</accession>
<keyword evidence="1" id="KW-0812">Transmembrane</keyword>
<protein>
    <recommendedName>
        <fullName evidence="6">Transmembrane protein</fullName>
    </recommendedName>
</protein>
<proteinExistence type="predicted"/>
<comment type="caution">
    <text evidence="3">The sequence shown here is derived from an EMBL/GenBank/DDBJ whole genome shotgun (WGS) entry which is preliminary data.</text>
</comment>
<reference evidence="2 5" key="3">
    <citation type="submission" date="2019-11" db="EMBL/GenBank/DDBJ databases">
        <title>Whole-genome sequence of Rhodoplanes serenus DSM 18633, type strain.</title>
        <authorList>
            <person name="Kyndt J.A."/>
            <person name="Meyer T.E."/>
        </authorList>
    </citation>
    <scope>NUCLEOTIDE SEQUENCE [LARGE SCALE GENOMIC DNA]</scope>
    <source>
        <strain evidence="2 5">DSM 18633</strain>
    </source>
</reference>
<dbReference type="RefSeq" id="WP_111386672.1">
    <property type="nucleotide sequence ID" value="NZ_NPEW01000181.1"/>
</dbReference>
<evidence type="ECO:0000313" key="2">
    <source>
        <dbReference type="EMBL" id="MTW18095.1"/>
    </source>
</evidence>
<name>A0A327K172_9BRAD</name>
<feature type="transmembrane region" description="Helical" evidence="1">
    <location>
        <begin position="100"/>
        <end position="121"/>
    </location>
</feature>
<reference evidence="3" key="1">
    <citation type="submission" date="2018-10" db="EMBL/GenBank/DDBJ databases">
        <authorList>
            <person name="Peiro R."/>
            <person name="Begona"/>
            <person name="Cbmso G."/>
            <person name="Lopez M."/>
            <person name="Gonzalez S."/>
            <person name="Sacristan E."/>
            <person name="Castillo E."/>
        </authorList>
    </citation>
    <scope>NUCLEOTIDE SEQUENCE</scope>
    <source>
        <strain evidence="3">Rhod_genome</strain>
    </source>
</reference>
<keyword evidence="1" id="KW-1133">Transmembrane helix</keyword>
<gene>
    <name evidence="2" type="ORF">GJ689_17995</name>
    <name evidence="3" type="ORF">RHODGE_RHODGE_01811</name>
</gene>
<dbReference type="Proteomes" id="UP000438991">
    <property type="component" value="Unassembled WGS sequence"/>
</dbReference>
<dbReference type="EMBL" id="UWOC01000132">
    <property type="protein sequence ID" value="VCU08646.1"/>
    <property type="molecule type" value="Genomic_DNA"/>
</dbReference>
<dbReference type="Proteomes" id="UP000289200">
    <property type="component" value="Unassembled WGS sequence"/>
</dbReference>
<dbReference type="AlphaFoldDB" id="A0A327K172"/>
<feature type="transmembrane region" description="Helical" evidence="1">
    <location>
        <begin position="38"/>
        <end position="61"/>
    </location>
</feature>
<evidence type="ECO:0008006" key="6">
    <source>
        <dbReference type="Google" id="ProtNLM"/>
    </source>
</evidence>
<sequence length="138" mass="15359">MFIVGFPLLIVPFAIYNIVAFLLRGFDWTAPLLQVSMISQATFALTWGDALIVVGLVFLFLEIVKATRMSRRSVVDHVLSLLLFIAMLVEFLLVREAATATFFLLLAITFVDVIAGFVVSLRTAQRDVSFETVARGED</sequence>
<dbReference type="EMBL" id="WNKV01000014">
    <property type="protein sequence ID" value="MTW18095.1"/>
    <property type="molecule type" value="Genomic_DNA"/>
</dbReference>
<keyword evidence="1" id="KW-0472">Membrane</keyword>
<evidence type="ECO:0000313" key="4">
    <source>
        <dbReference type="Proteomes" id="UP000289200"/>
    </source>
</evidence>
<evidence type="ECO:0000313" key="5">
    <source>
        <dbReference type="Proteomes" id="UP000438991"/>
    </source>
</evidence>
<keyword evidence="4" id="KW-1185">Reference proteome</keyword>
<feature type="transmembrane region" description="Helical" evidence="1">
    <location>
        <begin position="73"/>
        <end position="94"/>
    </location>
</feature>
<feature type="transmembrane region" description="Helical" evidence="1">
    <location>
        <begin position="7"/>
        <end position="26"/>
    </location>
</feature>
<dbReference type="OrthoDB" id="9811032at2"/>
<reference evidence="4" key="2">
    <citation type="submission" date="2018-10" db="EMBL/GenBank/DDBJ databases">
        <authorList>
            <person name="Peiro R."/>
            <person name="Begona"/>
            <person name="Cbmso G."/>
            <person name="Lopez M."/>
            <person name="Gonzalez S."/>
            <person name="Sacristan E."/>
            <person name="Castillo E."/>
        </authorList>
    </citation>
    <scope>NUCLEOTIDE SEQUENCE [LARGE SCALE GENOMIC DNA]</scope>
</reference>